<dbReference type="Proteomes" id="UP001054902">
    <property type="component" value="Unassembled WGS sequence"/>
</dbReference>
<dbReference type="InterPro" id="IPR027417">
    <property type="entry name" value="P-loop_NTPase"/>
</dbReference>
<dbReference type="InterPro" id="IPR025662">
    <property type="entry name" value="Sigma_54_int_dom_ATP-bd_1"/>
</dbReference>
<dbReference type="GO" id="GO:0016887">
    <property type="term" value="F:ATP hydrolysis activity"/>
    <property type="evidence" value="ECO:0007669"/>
    <property type="project" value="InterPro"/>
</dbReference>
<dbReference type="Gene3D" id="3.40.50.300">
    <property type="entry name" value="P-loop containing nucleotide triphosphate hydrolases"/>
    <property type="match status" value="2"/>
</dbReference>
<dbReference type="EMBL" id="BLLK01000020">
    <property type="protein sequence ID" value="GFH44959.1"/>
    <property type="molecule type" value="Genomic_DNA"/>
</dbReference>
<dbReference type="PANTHER" id="PTHR23077:SF171">
    <property type="entry name" value="NUCLEAR VALOSIN-CONTAINING PROTEIN-LIKE"/>
    <property type="match status" value="1"/>
</dbReference>
<evidence type="ECO:0000313" key="5">
    <source>
        <dbReference type="Proteomes" id="UP001054902"/>
    </source>
</evidence>
<sequence>MAKKKKKSSAVKSEKTQPEFSPALCNISKCAFVILALSGHFSANEYNDFLDRFDSDVHSDDDVDSVLNAMDNHEQDRMTLSKEIRTFVEAALNVISKDELDPVAFDILESSISLLSDRSSSYRACLAVQRKIILDIRQEVIGICSSNLELSMMAFILQQLSQQYLDLLHWESSSLSYIDEILTSGLLYSYLNSEKDKTLVANTVKDILSLSTGIRSCNKLDEKFWSNSKKNILELLFPDIALNSGDILESPTSMGEASKIQISTNENRSLETNAMRQAILQSESIQEAVNLFTGSTIFPLQKKDVPCLSEFNEMENVGATFVLLYGQEGTGKTYICDHIEKALKNNDTHLVIRPKIPFDFYGSSLGSFEDAITSLFTYIASMSKSIQKILLLLDDIDHLLFPTENSQIHKDVNQGQISERQGHLAFRSRDVFYSLMDTMQKNLERNDNFGNILVIATTRTSLESDRFNKTFQLGDPSHVERKEIISQCLRLDVKIMTEKVSKALSEIVLATVGRSRADIAQFCREAVEQTPTSESEETQLQRLTVFSEAIQSILPDSIKSSPNAGVIEMRVLSAKELRERVVLENGNEVLPLFGDNAFEAWKQLENMIVAPLCCQDELQSLLYGNATDGIQTRRKITNSGVLLCGDSGTGKTELAYHCASVAAGLNQSIRLLEVPCNTLIHKEVGGSERNVHKLFEAARAAAPCIIILDGIENIAPLRGNDNTTEGTMDRLLSTLLVEMDGVSSESDKEGGIAIIGITNNPTEWIDPALLRPGRLEKSLRLEKPSMAARREIFSKEIDGLEIDFSSSGFFDPKDLPQLIDAVVMRTADKSATEILSLCEAAKMKALHKIIYEGKDLDVSQKFNIQSSYFIPNL</sequence>
<protein>
    <recommendedName>
        <fullName evidence="3">AAA+ ATPase domain-containing protein</fullName>
    </recommendedName>
</protein>
<dbReference type="InterPro" id="IPR003593">
    <property type="entry name" value="AAA+_ATPase"/>
</dbReference>
<dbReference type="GO" id="GO:0005524">
    <property type="term" value="F:ATP binding"/>
    <property type="evidence" value="ECO:0007669"/>
    <property type="project" value="UniProtKB-KW"/>
</dbReference>
<comment type="caution">
    <text evidence="4">The sequence shown here is derived from an EMBL/GenBank/DDBJ whole genome shotgun (WGS) entry which is preliminary data.</text>
</comment>
<dbReference type="SUPFAM" id="SSF52540">
    <property type="entry name" value="P-loop containing nucleoside triphosphate hydrolases"/>
    <property type="match status" value="2"/>
</dbReference>
<keyword evidence="1" id="KW-0547">Nucleotide-binding</keyword>
<dbReference type="Pfam" id="PF00004">
    <property type="entry name" value="AAA"/>
    <property type="match status" value="2"/>
</dbReference>
<dbReference type="PROSITE" id="PS00675">
    <property type="entry name" value="SIGMA54_INTERACT_1"/>
    <property type="match status" value="1"/>
</dbReference>
<dbReference type="InterPro" id="IPR050168">
    <property type="entry name" value="AAA_ATPase_domain"/>
</dbReference>
<dbReference type="Gene3D" id="1.10.8.60">
    <property type="match status" value="2"/>
</dbReference>
<name>A0AAD3H034_9STRA</name>
<evidence type="ECO:0000259" key="3">
    <source>
        <dbReference type="SMART" id="SM00382"/>
    </source>
</evidence>
<keyword evidence="5" id="KW-1185">Reference proteome</keyword>
<dbReference type="AlphaFoldDB" id="A0AAD3H034"/>
<organism evidence="4 5">
    <name type="scientific">Chaetoceros tenuissimus</name>
    <dbReference type="NCBI Taxonomy" id="426638"/>
    <lineage>
        <taxon>Eukaryota</taxon>
        <taxon>Sar</taxon>
        <taxon>Stramenopiles</taxon>
        <taxon>Ochrophyta</taxon>
        <taxon>Bacillariophyta</taxon>
        <taxon>Coscinodiscophyceae</taxon>
        <taxon>Chaetocerotophycidae</taxon>
        <taxon>Chaetocerotales</taxon>
        <taxon>Chaetocerotaceae</taxon>
        <taxon>Chaetoceros</taxon>
    </lineage>
</organism>
<evidence type="ECO:0000313" key="4">
    <source>
        <dbReference type="EMBL" id="GFH44959.1"/>
    </source>
</evidence>
<evidence type="ECO:0000256" key="1">
    <source>
        <dbReference type="ARBA" id="ARBA00022741"/>
    </source>
</evidence>
<dbReference type="PANTHER" id="PTHR23077">
    <property type="entry name" value="AAA-FAMILY ATPASE"/>
    <property type="match status" value="1"/>
</dbReference>
<evidence type="ECO:0000256" key="2">
    <source>
        <dbReference type="ARBA" id="ARBA00022840"/>
    </source>
</evidence>
<proteinExistence type="predicted"/>
<feature type="domain" description="AAA+ ATPase" evidence="3">
    <location>
        <begin position="637"/>
        <end position="785"/>
    </location>
</feature>
<reference evidence="4 5" key="1">
    <citation type="journal article" date="2021" name="Sci. Rep.">
        <title>The genome of the diatom Chaetoceros tenuissimus carries an ancient integrated fragment of an extant virus.</title>
        <authorList>
            <person name="Hongo Y."/>
            <person name="Kimura K."/>
            <person name="Takaki Y."/>
            <person name="Yoshida Y."/>
            <person name="Baba S."/>
            <person name="Kobayashi G."/>
            <person name="Nagasaki K."/>
            <person name="Hano T."/>
            <person name="Tomaru Y."/>
        </authorList>
    </citation>
    <scope>NUCLEOTIDE SEQUENCE [LARGE SCALE GENOMIC DNA]</scope>
    <source>
        <strain evidence="4 5">NIES-3715</strain>
    </source>
</reference>
<keyword evidence="2" id="KW-0067">ATP-binding</keyword>
<dbReference type="InterPro" id="IPR003959">
    <property type="entry name" value="ATPase_AAA_core"/>
</dbReference>
<dbReference type="SMART" id="SM00382">
    <property type="entry name" value="AAA"/>
    <property type="match status" value="2"/>
</dbReference>
<gene>
    <name evidence="4" type="ORF">CTEN210_01433</name>
</gene>
<accession>A0AAD3H034</accession>
<feature type="domain" description="AAA+ ATPase" evidence="3">
    <location>
        <begin position="318"/>
        <end position="477"/>
    </location>
</feature>